<reference evidence="1" key="1">
    <citation type="submission" date="2018-05" db="EMBL/GenBank/DDBJ databases">
        <authorList>
            <person name="Lanie J.A."/>
            <person name="Ng W.-L."/>
            <person name="Kazmierczak K.M."/>
            <person name="Andrzejewski T.M."/>
            <person name="Davidsen T.M."/>
            <person name="Wayne K.J."/>
            <person name="Tettelin H."/>
            <person name="Glass J.I."/>
            <person name="Rusch D."/>
            <person name="Podicherti R."/>
            <person name="Tsui H.-C.T."/>
            <person name="Winkler M.E."/>
        </authorList>
    </citation>
    <scope>NUCLEOTIDE SEQUENCE</scope>
</reference>
<feature type="non-terminal residue" evidence="1">
    <location>
        <position position="41"/>
    </location>
</feature>
<dbReference type="EMBL" id="UINC01076367">
    <property type="protein sequence ID" value="SVC15465.1"/>
    <property type="molecule type" value="Genomic_DNA"/>
</dbReference>
<gene>
    <name evidence="1" type="ORF">METZ01_LOCUS268319</name>
</gene>
<organism evidence="1">
    <name type="scientific">marine metagenome</name>
    <dbReference type="NCBI Taxonomy" id="408172"/>
    <lineage>
        <taxon>unclassified sequences</taxon>
        <taxon>metagenomes</taxon>
        <taxon>ecological metagenomes</taxon>
    </lineage>
</organism>
<proteinExistence type="predicted"/>
<evidence type="ECO:0000313" key="1">
    <source>
        <dbReference type="EMBL" id="SVC15465.1"/>
    </source>
</evidence>
<name>A0A382JUY5_9ZZZZ</name>
<dbReference type="AlphaFoldDB" id="A0A382JUY5"/>
<protein>
    <submittedName>
        <fullName evidence="1">Uncharacterized protein</fullName>
    </submittedName>
</protein>
<sequence>MPCVVNDGKHYSINHSIIRAGNGDVRRAYESERGETYVNDT</sequence>
<accession>A0A382JUY5</accession>